<evidence type="ECO:0000256" key="1">
    <source>
        <dbReference type="SAM" id="Phobius"/>
    </source>
</evidence>
<dbReference type="InterPro" id="IPR005562">
    <property type="entry name" value="SpoVA"/>
</dbReference>
<dbReference type="EMBL" id="JACOOX010000004">
    <property type="protein sequence ID" value="MBC5662863.1"/>
    <property type="molecule type" value="Genomic_DNA"/>
</dbReference>
<proteinExistence type="predicted"/>
<keyword evidence="3" id="KW-1185">Reference proteome</keyword>
<keyword evidence="1" id="KW-0812">Transmembrane</keyword>
<dbReference type="Pfam" id="PF03862">
    <property type="entry name" value="SpoVAC_SpoVAEB"/>
    <property type="match status" value="1"/>
</dbReference>
<dbReference type="AlphaFoldDB" id="A0A8I0AFC3"/>
<reference evidence="2 3" key="1">
    <citation type="submission" date="2020-08" db="EMBL/GenBank/DDBJ databases">
        <title>Genome public.</title>
        <authorList>
            <person name="Liu C."/>
            <person name="Sun Q."/>
        </authorList>
    </citation>
    <scope>NUCLEOTIDE SEQUENCE [LARGE SCALE GENOMIC DNA]</scope>
    <source>
        <strain evidence="2 3">NSJ-10</strain>
    </source>
</reference>
<name>A0A8I0AFC3_9FIRM</name>
<dbReference type="PANTHER" id="PTHR38450">
    <property type="entry name" value="STAGE V SPORULATION PROTEIN AC-RELATED"/>
    <property type="match status" value="1"/>
</dbReference>
<keyword evidence="1" id="KW-1133">Transmembrane helix</keyword>
<dbReference type="RefSeq" id="WP_021944472.1">
    <property type="nucleotide sequence ID" value="NZ_JACOOX010000004.1"/>
</dbReference>
<dbReference type="NCBIfam" id="TIGR02838">
    <property type="entry name" value="spore_V_AC"/>
    <property type="match status" value="1"/>
</dbReference>
<evidence type="ECO:0000313" key="2">
    <source>
        <dbReference type="EMBL" id="MBC5662863.1"/>
    </source>
</evidence>
<dbReference type="InterPro" id="IPR014203">
    <property type="entry name" value="Spore_V_AC"/>
</dbReference>
<evidence type="ECO:0000313" key="3">
    <source>
        <dbReference type="Proteomes" id="UP000615234"/>
    </source>
</evidence>
<sequence>MQFEPKEKEYNQYVETITPVSNSARNCLWAFLIGGLICTIGQVLFNLFEYAGLDKDDSSSYVSIVLVLISVVLTGLNVYKKIAKYGGAGTLVPITGFANGVCAPIIEFQTEGEVFGKGVKCFTIAGPVIMYGIFTSWVLGLIYWICKLAGWV</sequence>
<protein>
    <submittedName>
        <fullName evidence="2">Stage V sporulation protein AC</fullName>
    </submittedName>
</protein>
<feature type="transmembrane region" description="Helical" evidence="1">
    <location>
        <begin position="60"/>
        <end position="79"/>
    </location>
</feature>
<accession>A0A8I0AFC3</accession>
<keyword evidence="1" id="KW-0472">Membrane</keyword>
<organism evidence="2 3">
    <name type="scientific">Coprococcus hominis</name>
    <name type="common">ex Liu et al. 2022</name>
    <dbReference type="NCBI Taxonomy" id="2763039"/>
    <lineage>
        <taxon>Bacteria</taxon>
        <taxon>Bacillati</taxon>
        <taxon>Bacillota</taxon>
        <taxon>Clostridia</taxon>
        <taxon>Lachnospirales</taxon>
        <taxon>Lachnospiraceae</taxon>
        <taxon>Coprococcus</taxon>
    </lineage>
</organism>
<feature type="transmembrane region" description="Helical" evidence="1">
    <location>
        <begin position="27"/>
        <end position="48"/>
    </location>
</feature>
<dbReference type="Proteomes" id="UP000615234">
    <property type="component" value="Unassembled WGS sequence"/>
</dbReference>
<comment type="caution">
    <text evidence="2">The sequence shown here is derived from an EMBL/GenBank/DDBJ whole genome shotgun (WGS) entry which is preliminary data.</text>
</comment>
<dbReference type="PANTHER" id="PTHR38450:SF1">
    <property type="entry name" value="STAGE V SPORULATION PROTEIN AC"/>
    <property type="match status" value="1"/>
</dbReference>
<feature type="transmembrane region" description="Helical" evidence="1">
    <location>
        <begin position="91"/>
        <end position="108"/>
    </location>
</feature>
<gene>
    <name evidence="2" type="primary">spoVAC</name>
    <name evidence="2" type="ORF">H8S09_08150</name>
</gene>
<feature type="transmembrane region" description="Helical" evidence="1">
    <location>
        <begin position="128"/>
        <end position="146"/>
    </location>
</feature>